<sequence>MKVRNYIPPISIHPTLWLSLILSILTGTFMEMFIIFSIVLIHELGHFLVATYYGWKIRKVMLWMFGGVMETDEHLSRTLKEETLVTIAGPFQHLVIFLLLLGIEQTSWLTPSLMNLALQYNATILLFNLLPVWPLDGGKLSFITLSKFLPFRKAHAIMITSSIFFIVIFALVLLGFSSFVLSTYLLFTFILWENRVEWKQRFYVFMRFLLKRHEVDQSKHKVLPIIVEKDARLIDIFSKFRRQYRHDIFVKNDWRVTHEANCLHAYFNLKQYRATINDVSREMQK</sequence>
<keyword evidence="7" id="KW-0378">Hydrolase</keyword>
<evidence type="ECO:0000256" key="8">
    <source>
        <dbReference type="ARBA" id="ARBA00022833"/>
    </source>
</evidence>
<dbReference type="Pfam" id="PF02163">
    <property type="entry name" value="Peptidase_M50"/>
    <property type="match status" value="2"/>
</dbReference>
<dbReference type="GO" id="GO:0008237">
    <property type="term" value="F:metallopeptidase activity"/>
    <property type="evidence" value="ECO:0007669"/>
    <property type="project" value="UniProtKB-KW"/>
</dbReference>
<evidence type="ECO:0000256" key="9">
    <source>
        <dbReference type="ARBA" id="ARBA00022989"/>
    </source>
</evidence>
<comment type="similarity">
    <text evidence="3">Belongs to the peptidase M50B family.</text>
</comment>
<evidence type="ECO:0000256" key="4">
    <source>
        <dbReference type="ARBA" id="ARBA00022670"/>
    </source>
</evidence>
<feature type="transmembrane region" description="Helical" evidence="12">
    <location>
        <begin position="32"/>
        <end position="55"/>
    </location>
</feature>
<evidence type="ECO:0000256" key="11">
    <source>
        <dbReference type="ARBA" id="ARBA00023136"/>
    </source>
</evidence>
<proteinExistence type="inferred from homology"/>
<evidence type="ECO:0000256" key="3">
    <source>
        <dbReference type="ARBA" id="ARBA00007931"/>
    </source>
</evidence>
<reference evidence="14" key="1">
    <citation type="journal article" date="2014" name="Int. J. Syst. Evol. Microbiol.">
        <title>Complete genome sequence of Corynebacterium casei LMG S-19264T (=DSM 44701T), isolated from a smear-ripened cheese.</title>
        <authorList>
            <consortium name="US DOE Joint Genome Institute (JGI-PGF)"/>
            <person name="Walter F."/>
            <person name="Albersmeier A."/>
            <person name="Kalinowski J."/>
            <person name="Ruckert C."/>
        </authorList>
    </citation>
    <scope>NUCLEOTIDE SEQUENCE</scope>
    <source>
        <strain evidence="14">CGMCC 1.6333</strain>
    </source>
</reference>
<accession>A0A917WSC5</accession>
<feature type="transmembrane region" description="Helical" evidence="12">
    <location>
        <begin position="83"/>
        <end position="101"/>
    </location>
</feature>
<dbReference type="PANTHER" id="PTHR39188:SF3">
    <property type="entry name" value="STAGE IV SPORULATION PROTEIN FB"/>
    <property type="match status" value="1"/>
</dbReference>
<feature type="transmembrane region" description="Helical" evidence="12">
    <location>
        <begin position="154"/>
        <end position="187"/>
    </location>
</feature>
<feature type="domain" description="Peptidase M50" evidence="13">
    <location>
        <begin position="32"/>
        <end position="102"/>
    </location>
</feature>
<dbReference type="CDD" id="cd06161">
    <property type="entry name" value="S2P-M50_SpoIVFB"/>
    <property type="match status" value="1"/>
</dbReference>
<protein>
    <submittedName>
        <fullName evidence="14">Stage IV sporulation protein FB</fullName>
    </submittedName>
</protein>
<keyword evidence="8" id="KW-0862">Zinc</keyword>
<feature type="transmembrane region" description="Helical" evidence="12">
    <location>
        <begin position="6"/>
        <end position="25"/>
    </location>
</feature>
<evidence type="ECO:0000313" key="15">
    <source>
        <dbReference type="Proteomes" id="UP000618460"/>
    </source>
</evidence>
<feature type="domain" description="Peptidase M50" evidence="13">
    <location>
        <begin position="112"/>
        <end position="168"/>
    </location>
</feature>
<name>A0A917WSC5_9BACI</name>
<evidence type="ECO:0000259" key="13">
    <source>
        <dbReference type="Pfam" id="PF02163"/>
    </source>
</evidence>
<reference evidence="14" key="2">
    <citation type="submission" date="2020-09" db="EMBL/GenBank/DDBJ databases">
        <authorList>
            <person name="Sun Q."/>
            <person name="Zhou Y."/>
        </authorList>
    </citation>
    <scope>NUCLEOTIDE SEQUENCE</scope>
    <source>
        <strain evidence="14">CGMCC 1.6333</strain>
    </source>
</reference>
<comment type="subcellular location">
    <subcellularLocation>
        <location evidence="2">Membrane</location>
        <topology evidence="2">Multi-pass membrane protein</topology>
    </subcellularLocation>
</comment>
<comment type="cofactor">
    <cofactor evidence="1">
        <name>Zn(2+)</name>
        <dbReference type="ChEBI" id="CHEBI:29105"/>
    </cofactor>
</comment>
<dbReference type="AlphaFoldDB" id="A0A917WSC5"/>
<evidence type="ECO:0000256" key="6">
    <source>
        <dbReference type="ARBA" id="ARBA00022723"/>
    </source>
</evidence>
<evidence type="ECO:0000256" key="2">
    <source>
        <dbReference type="ARBA" id="ARBA00004141"/>
    </source>
</evidence>
<dbReference type="RefSeq" id="WP_117156872.1">
    <property type="nucleotide sequence ID" value="NZ_BMLG01000003.1"/>
</dbReference>
<evidence type="ECO:0000256" key="7">
    <source>
        <dbReference type="ARBA" id="ARBA00022801"/>
    </source>
</evidence>
<keyword evidence="6" id="KW-0479">Metal-binding</keyword>
<keyword evidence="15" id="KW-1185">Reference proteome</keyword>
<organism evidence="14 15">
    <name type="scientific">Paraliobacillus quinghaiensis</name>
    <dbReference type="NCBI Taxonomy" id="470815"/>
    <lineage>
        <taxon>Bacteria</taxon>
        <taxon>Bacillati</taxon>
        <taxon>Bacillota</taxon>
        <taxon>Bacilli</taxon>
        <taxon>Bacillales</taxon>
        <taxon>Bacillaceae</taxon>
        <taxon>Paraliobacillus</taxon>
    </lineage>
</organism>
<dbReference type="InterPro" id="IPR008915">
    <property type="entry name" value="Peptidase_M50"/>
</dbReference>
<dbReference type="GO" id="GO:0016020">
    <property type="term" value="C:membrane"/>
    <property type="evidence" value="ECO:0007669"/>
    <property type="project" value="UniProtKB-SubCell"/>
</dbReference>
<keyword evidence="11 12" id="KW-0472">Membrane</keyword>
<dbReference type="PANTHER" id="PTHR39188">
    <property type="entry name" value="MEMBRANE-ASSOCIATED ZINC METALLOPROTEASE M50B"/>
    <property type="match status" value="1"/>
</dbReference>
<evidence type="ECO:0000313" key="14">
    <source>
        <dbReference type="EMBL" id="GGM27366.1"/>
    </source>
</evidence>
<comment type="caution">
    <text evidence="14">The sequence shown here is derived from an EMBL/GenBank/DDBJ whole genome shotgun (WGS) entry which is preliminary data.</text>
</comment>
<evidence type="ECO:0000256" key="12">
    <source>
        <dbReference type="SAM" id="Phobius"/>
    </source>
</evidence>
<dbReference type="GO" id="GO:0046872">
    <property type="term" value="F:metal ion binding"/>
    <property type="evidence" value="ECO:0007669"/>
    <property type="project" value="UniProtKB-KW"/>
</dbReference>
<dbReference type="Proteomes" id="UP000618460">
    <property type="component" value="Unassembled WGS sequence"/>
</dbReference>
<evidence type="ECO:0000256" key="1">
    <source>
        <dbReference type="ARBA" id="ARBA00001947"/>
    </source>
</evidence>
<dbReference type="OrthoDB" id="166377at2"/>
<keyword evidence="4" id="KW-0645">Protease</keyword>
<evidence type="ECO:0000256" key="10">
    <source>
        <dbReference type="ARBA" id="ARBA00023049"/>
    </source>
</evidence>
<dbReference type="GO" id="GO:0006508">
    <property type="term" value="P:proteolysis"/>
    <property type="evidence" value="ECO:0007669"/>
    <property type="project" value="UniProtKB-KW"/>
</dbReference>
<evidence type="ECO:0000256" key="5">
    <source>
        <dbReference type="ARBA" id="ARBA00022692"/>
    </source>
</evidence>
<gene>
    <name evidence="14" type="ORF">GCM10011351_11510</name>
</gene>
<dbReference type="EMBL" id="BMLG01000003">
    <property type="protein sequence ID" value="GGM27366.1"/>
    <property type="molecule type" value="Genomic_DNA"/>
</dbReference>
<keyword evidence="10" id="KW-0482">Metalloprotease</keyword>
<keyword evidence="5 12" id="KW-0812">Transmembrane</keyword>
<keyword evidence="9 12" id="KW-1133">Transmembrane helix</keyword>
<feature type="transmembrane region" description="Helical" evidence="12">
    <location>
        <begin position="113"/>
        <end position="134"/>
    </location>
</feature>